<gene>
    <name evidence="6" type="ORF">GCM10009554_18960</name>
</gene>
<reference evidence="7" key="1">
    <citation type="journal article" date="2019" name="Int. J. Syst. Evol. Microbiol.">
        <title>The Global Catalogue of Microorganisms (GCM) 10K type strain sequencing project: providing services to taxonomists for standard genome sequencing and annotation.</title>
        <authorList>
            <consortium name="The Broad Institute Genomics Platform"/>
            <consortium name="The Broad Institute Genome Sequencing Center for Infectious Disease"/>
            <person name="Wu L."/>
            <person name="Ma J."/>
        </authorList>
    </citation>
    <scope>NUCLEOTIDE SEQUENCE [LARGE SCALE GENOMIC DNA]</scope>
    <source>
        <strain evidence="7">JCM 10977</strain>
    </source>
</reference>
<keyword evidence="4" id="KW-0411">Iron-sulfur</keyword>
<dbReference type="SFLD" id="SFLDG01067">
    <property type="entry name" value="SPASM/twitch_domain_containing"/>
    <property type="match status" value="1"/>
</dbReference>
<dbReference type="InterPro" id="IPR013785">
    <property type="entry name" value="Aldolase_TIM"/>
</dbReference>
<name>A0ABP4ADJ9_9ACTN</name>
<dbReference type="PROSITE" id="PS51918">
    <property type="entry name" value="RADICAL_SAM"/>
    <property type="match status" value="1"/>
</dbReference>
<dbReference type="Proteomes" id="UP001500542">
    <property type="component" value="Unassembled WGS sequence"/>
</dbReference>
<organism evidence="6 7">
    <name type="scientific">Kribbella koreensis</name>
    <dbReference type="NCBI Taxonomy" id="57909"/>
    <lineage>
        <taxon>Bacteria</taxon>
        <taxon>Bacillati</taxon>
        <taxon>Actinomycetota</taxon>
        <taxon>Actinomycetes</taxon>
        <taxon>Propionibacteriales</taxon>
        <taxon>Kribbellaceae</taxon>
        <taxon>Kribbella</taxon>
    </lineage>
</organism>
<comment type="caution">
    <text evidence="6">The sequence shown here is derived from an EMBL/GenBank/DDBJ whole genome shotgun (WGS) entry which is preliminary data.</text>
</comment>
<evidence type="ECO:0000256" key="2">
    <source>
        <dbReference type="ARBA" id="ARBA00022723"/>
    </source>
</evidence>
<feature type="domain" description="Radical SAM core" evidence="5">
    <location>
        <begin position="5"/>
        <end position="234"/>
    </location>
</feature>
<dbReference type="SFLD" id="SFLDS00029">
    <property type="entry name" value="Radical_SAM"/>
    <property type="match status" value="1"/>
</dbReference>
<dbReference type="Gene3D" id="3.20.20.70">
    <property type="entry name" value="Aldolase class I"/>
    <property type="match status" value="1"/>
</dbReference>
<keyword evidence="2" id="KW-0479">Metal-binding</keyword>
<dbReference type="CDD" id="cd01335">
    <property type="entry name" value="Radical_SAM"/>
    <property type="match status" value="1"/>
</dbReference>
<keyword evidence="1" id="KW-0949">S-adenosyl-L-methionine</keyword>
<keyword evidence="7" id="KW-1185">Reference proteome</keyword>
<accession>A0ABP4ADJ9</accession>
<dbReference type="EMBL" id="BAAAHK010000004">
    <property type="protein sequence ID" value="GAA0933604.1"/>
    <property type="molecule type" value="Genomic_DNA"/>
</dbReference>
<dbReference type="SUPFAM" id="SSF102114">
    <property type="entry name" value="Radical SAM enzymes"/>
    <property type="match status" value="1"/>
</dbReference>
<dbReference type="InterPro" id="IPR058240">
    <property type="entry name" value="rSAM_sf"/>
</dbReference>
<keyword evidence="3" id="KW-0408">Iron</keyword>
<sequence length="360" mass="39714">MTANVAAPRGIVWQLTYACPLRCVHCYTESGRRPTRQLSRPEQSRVVDAMISLEPYEISLGGGEPLIVPGVYELAEQIRAADVGVSVWTSGWTIGPDLIDPILDSFDAIHVSVDGATAEMHDAIRGRRGSFDRATRALELLGAGIDDRRRRGQWVPYLGIDCCVTRSNFGQLRQYCGELLHRFPEVTVANLDACLPNGLASRAGFAEHELLTEQLCAELTSDELGAELRSLAPRGVTLGLDAYQAWRPSADNLQPETGFMEVEADGSVRVYPFLEWTAGSLLTESAAEVWARVHEYRRDPFLAEVFASVTDMTGWAVAVRRLDEHFGSGETQQRIARRPEFIALPAVPAPAADRHLKEKV</sequence>
<evidence type="ECO:0000313" key="6">
    <source>
        <dbReference type="EMBL" id="GAA0933604.1"/>
    </source>
</evidence>
<dbReference type="PANTHER" id="PTHR11228:SF7">
    <property type="entry name" value="PQQA PEPTIDE CYCLASE"/>
    <property type="match status" value="1"/>
</dbReference>
<evidence type="ECO:0000259" key="5">
    <source>
        <dbReference type="PROSITE" id="PS51918"/>
    </source>
</evidence>
<evidence type="ECO:0000256" key="3">
    <source>
        <dbReference type="ARBA" id="ARBA00023004"/>
    </source>
</evidence>
<evidence type="ECO:0000256" key="4">
    <source>
        <dbReference type="ARBA" id="ARBA00023014"/>
    </source>
</evidence>
<dbReference type="InterPro" id="IPR050377">
    <property type="entry name" value="Radical_SAM_PqqE_MftC-like"/>
</dbReference>
<dbReference type="RefSeq" id="WP_343967058.1">
    <property type="nucleotide sequence ID" value="NZ_BAAAHK010000004.1"/>
</dbReference>
<dbReference type="PANTHER" id="PTHR11228">
    <property type="entry name" value="RADICAL SAM DOMAIN PROTEIN"/>
    <property type="match status" value="1"/>
</dbReference>
<evidence type="ECO:0000313" key="7">
    <source>
        <dbReference type="Proteomes" id="UP001500542"/>
    </source>
</evidence>
<proteinExistence type="predicted"/>
<dbReference type="InterPro" id="IPR007197">
    <property type="entry name" value="rSAM"/>
</dbReference>
<protein>
    <recommendedName>
        <fullName evidence="5">Radical SAM core domain-containing protein</fullName>
    </recommendedName>
</protein>
<evidence type="ECO:0000256" key="1">
    <source>
        <dbReference type="ARBA" id="ARBA00022691"/>
    </source>
</evidence>
<dbReference type="Pfam" id="PF04055">
    <property type="entry name" value="Radical_SAM"/>
    <property type="match status" value="1"/>
</dbReference>